<dbReference type="InterPro" id="IPR000620">
    <property type="entry name" value="EamA_dom"/>
</dbReference>
<dbReference type="AlphaFoldDB" id="A0A1I3EZK1"/>
<feature type="transmembrane region" description="Helical" evidence="1">
    <location>
        <begin position="71"/>
        <end position="91"/>
    </location>
</feature>
<dbReference type="PANTHER" id="PTHR22911">
    <property type="entry name" value="ACYL-MALONYL CONDENSING ENZYME-RELATED"/>
    <property type="match status" value="1"/>
</dbReference>
<gene>
    <name evidence="3" type="ORF">SAMN04487959_11586</name>
</gene>
<dbReference type="STRING" id="442341.SAMN04487959_11586"/>
<accession>A0A1I3EZK1</accession>
<feature type="transmembrane region" description="Helical" evidence="1">
    <location>
        <begin position="204"/>
        <end position="227"/>
    </location>
</feature>
<evidence type="ECO:0000259" key="2">
    <source>
        <dbReference type="Pfam" id="PF00892"/>
    </source>
</evidence>
<keyword evidence="1" id="KW-0812">Transmembrane</keyword>
<sequence>MSSSLVGIAYMCLGVLCLALGDAVAKWLGQSFAPVQIIFFRTLVSLPLIALIASLNGGLRTLATTRPKVHLLRGLIATGTMYCFVMGLTLLPLATATAIAFAAPLFVTLLSGPMLNERVARLPFIASLIGFAGVLIVVRPGAEGFQLGGLIVVGAAVCYALLMITARRYGSHENLWAMVFYVTLVPWLVSTALLPFFWLPPQPVHWFGFVGAGILGVGAMTFITLAFRHAPASLAAPFDYTAMVWAVILGWWFWGEIPDVWVYVGSGVIIASGLAIAVHERRVAIKARPTTSA</sequence>
<name>A0A1I3EZK1_9GAMM</name>
<feature type="domain" description="EamA" evidence="2">
    <location>
        <begin position="6"/>
        <end position="138"/>
    </location>
</feature>
<feature type="transmembrane region" description="Helical" evidence="1">
    <location>
        <begin position="260"/>
        <end position="278"/>
    </location>
</feature>
<evidence type="ECO:0000313" key="3">
    <source>
        <dbReference type="EMBL" id="SFI04389.1"/>
    </source>
</evidence>
<dbReference type="RefSeq" id="WP_092849160.1">
    <property type="nucleotide sequence ID" value="NZ_FOPY01000015.1"/>
</dbReference>
<feature type="transmembrane region" description="Helical" evidence="1">
    <location>
        <begin position="234"/>
        <end position="254"/>
    </location>
</feature>
<feature type="transmembrane region" description="Helical" evidence="1">
    <location>
        <begin position="37"/>
        <end position="59"/>
    </location>
</feature>
<dbReference type="GO" id="GO:0016020">
    <property type="term" value="C:membrane"/>
    <property type="evidence" value="ECO:0007669"/>
    <property type="project" value="InterPro"/>
</dbReference>
<reference evidence="3 4" key="1">
    <citation type="submission" date="2016-10" db="EMBL/GenBank/DDBJ databases">
        <authorList>
            <person name="de Groot N.N."/>
        </authorList>
    </citation>
    <scope>NUCLEOTIDE SEQUENCE [LARGE SCALE GENOMIC DNA]</scope>
    <source>
        <strain evidence="3 4">CGMCC 1.6848</strain>
    </source>
</reference>
<evidence type="ECO:0000256" key="1">
    <source>
        <dbReference type="SAM" id="Phobius"/>
    </source>
</evidence>
<feature type="transmembrane region" description="Helical" evidence="1">
    <location>
        <begin position="176"/>
        <end position="198"/>
    </location>
</feature>
<dbReference type="InterPro" id="IPR037185">
    <property type="entry name" value="EmrE-like"/>
</dbReference>
<proteinExistence type="predicted"/>
<keyword evidence="1" id="KW-1133">Transmembrane helix</keyword>
<feature type="transmembrane region" description="Helical" evidence="1">
    <location>
        <begin position="97"/>
        <end position="115"/>
    </location>
</feature>
<feature type="transmembrane region" description="Helical" evidence="1">
    <location>
        <begin position="122"/>
        <end position="138"/>
    </location>
</feature>
<dbReference type="EMBL" id="FOPY01000015">
    <property type="protein sequence ID" value="SFI04389.1"/>
    <property type="molecule type" value="Genomic_DNA"/>
</dbReference>
<dbReference type="PANTHER" id="PTHR22911:SF103">
    <property type="entry name" value="BLR2811 PROTEIN"/>
    <property type="match status" value="1"/>
</dbReference>
<dbReference type="Proteomes" id="UP000199040">
    <property type="component" value="Unassembled WGS sequence"/>
</dbReference>
<feature type="domain" description="EamA" evidence="2">
    <location>
        <begin position="147"/>
        <end position="273"/>
    </location>
</feature>
<keyword evidence="1" id="KW-0472">Membrane</keyword>
<dbReference type="SUPFAM" id="SSF103481">
    <property type="entry name" value="Multidrug resistance efflux transporter EmrE"/>
    <property type="match status" value="2"/>
</dbReference>
<feature type="transmembrane region" description="Helical" evidence="1">
    <location>
        <begin position="144"/>
        <end position="164"/>
    </location>
</feature>
<organism evidence="3 4">
    <name type="scientific">Modicisalibacter xianhensis</name>
    <dbReference type="NCBI Taxonomy" id="442341"/>
    <lineage>
        <taxon>Bacteria</taxon>
        <taxon>Pseudomonadati</taxon>
        <taxon>Pseudomonadota</taxon>
        <taxon>Gammaproteobacteria</taxon>
        <taxon>Oceanospirillales</taxon>
        <taxon>Halomonadaceae</taxon>
        <taxon>Modicisalibacter</taxon>
    </lineage>
</organism>
<protein>
    <submittedName>
        <fullName evidence="3">EamA domain-containing membrane protein RarD</fullName>
    </submittedName>
</protein>
<dbReference type="Pfam" id="PF00892">
    <property type="entry name" value="EamA"/>
    <property type="match status" value="2"/>
</dbReference>
<evidence type="ECO:0000313" key="4">
    <source>
        <dbReference type="Proteomes" id="UP000199040"/>
    </source>
</evidence>
<keyword evidence="4" id="KW-1185">Reference proteome</keyword>